<accession>A9BB78</accession>
<dbReference type="RefSeq" id="WP_012195711.1">
    <property type="nucleotide sequence ID" value="NC_009976.1"/>
</dbReference>
<evidence type="ECO:0000313" key="2">
    <source>
        <dbReference type="EMBL" id="ABX09090.1"/>
    </source>
</evidence>
<feature type="transmembrane region" description="Helical" evidence="1">
    <location>
        <begin position="31"/>
        <end position="51"/>
    </location>
</feature>
<name>A9BB78_PROM4</name>
<dbReference type="KEGG" id="pmj:P9211_11591"/>
<keyword evidence="1" id="KW-0812">Transmembrane</keyword>
<dbReference type="Proteomes" id="UP000000788">
    <property type="component" value="Chromosome"/>
</dbReference>
<gene>
    <name evidence="2" type="ordered locus">P9211_11591</name>
</gene>
<keyword evidence="3" id="KW-1185">Reference proteome</keyword>
<keyword evidence="1" id="KW-0472">Membrane</keyword>
<keyword evidence="1" id="KW-1133">Transmembrane helix</keyword>
<proteinExistence type="predicted"/>
<dbReference type="HOGENOM" id="CLU_202569_0_0_3"/>
<dbReference type="eggNOG" id="ENOG5030Q6J">
    <property type="taxonomic scope" value="Bacteria"/>
</dbReference>
<dbReference type="EMBL" id="CP000878">
    <property type="protein sequence ID" value="ABX09090.1"/>
    <property type="molecule type" value="Genomic_DNA"/>
</dbReference>
<reference evidence="2 3" key="1">
    <citation type="journal article" date="2007" name="PLoS Genet.">
        <title>Patterns and implications of gene gain and loss in the evolution of Prochlorococcus.</title>
        <authorList>
            <person name="Kettler G.C."/>
            <person name="Martiny A.C."/>
            <person name="Huang K."/>
            <person name="Zucker J."/>
            <person name="Coleman M.L."/>
            <person name="Rodrigue S."/>
            <person name="Chen F."/>
            <person name="Lapidus A."/>
            <person name="Ferriera S."/>
            <person name="Johnson J."/>
            <person name="Steglich C."/>
            <person name="Church G.M."/>
            <person name="Richardson P."/>
            <person name="Chisholm S.W."/>
        </authorList>
    </citation>
    <scope>NUCLEOTIDE SEQUENCE [LARGE SCALE GENOMIC DNA]</scope>
    <source>
        <strain evidence="3">MIT 9211</strain>
    </source>
</reference>
<sequence length="72" mass="8130">MIDFSHLLDFATQLPHPSDIGLVKPSGGFQLVPVIFGILAIIQVSQFHWYARDCNDPEKFEGTERQKLSSRS</sequence>
<dbReference type="OrthoDB" id="541263at2"/>
<protein>
    <submittedName>
        <fullName evidence="2">Uncharacterized protein</fullName>
    </submittedName>
</protein>
<evidence type="ECO:0000256" key="1">
    <source>
        <dbReference type="SAM" id="Phobius"/>
    </source>
</evidence>
<evidence type="ECO:0000313" key="3">
    <source>
        <dbReference type="Proteomes" id="UP000000788"/>
    </source>
</evidence>
<dbReference type="AlphaFoldDB" id="A9BB78"/>
<organism evidence="2 3">
    <name type="scientific">Prochlorococcus marinus (strain MIT 9211)</name>
    <dbReference type="NCBI Taxonomy" id="93059"/>
    <lineage>
        <taxon>Bacteria</taxon>
        <taxon>Bacillati</taxon>
        <taxon>Cyanobacteriota</taxon>
        <taxon>Cyanophyceae</taxon>
        <taxon>Synechococcales</taxon>
        <taxon>Prochlorococcaceae</taxon>
        <taxon>Prochlorococcus</taxon>
    </lineage>
</organism>